<evidence type="ECO:0000313" key="4">
    <source>
        <dbReference type="Proteomes" id="UP000765509"/>
    </source>
</evidence>
<organism evidence="3 4">
    <name type="scientific">Austropuccinia psidii MF-1</name>
    <dbReference type="NCBI Taxonomy" id="1389203"/>
    <lineage>
        <taxon>Eukaryota</taxon>
        <taxon>Fungi</taxon>
        <taxon>Dikarya</taxon>
        <taxon>Basidiomycota</taxon>
        <taxon>Pucciniomycotina</taxon>
        <taxon>Pucciniomycetes</taxon>
        <taxon>Pucciniales</taxon>
        <taxon>Sphaerophragmiaceae</taxon>
        <taxon>Austropuccinia</taxon>
    </lineage>
</organism>
<evidence type="ECO:0000259" key="2">
    <source>
        <dbReference type="Pfam" id="PF03732"/>
    </source>
</evidence>
<keyword evidence="4" id="KW-1185">Reference proteome</keyword>
<reference evidence="3" key="1">
    <citation type="submission" date="2021-03" db="EMBL/GenBank/DDBJ databases">
        <title>Draft genome sequence of rust myrtle Austropuccinia psidii MF-1, a brazilian biotype.</title>
        <authorList>
            <person name="Quecine M.C."/>
            <person name="Pachon D.M.R."/>
            <person name="Bonatelli M.L."/>
            <person name="Correr F.H."/>
            <person name="Franceschini L.M."/>
            <person name="Leite T.F."/>
            <person name="Margarido G.R.A."/>
            <person name="Almeida C.A."/>
            <person name="Ferrarezi J.A."/>
            <person name="Labate C.A."/>
        </authorList>
    </citation>
    <scope>NUCLEOTIDE SEQUENCE</scope>
    <source>
        <strain evidence="3">MF-1</strain>
    </source>
</reference>
<name>A0A9Q3K1B3_9BASI</name>
<dbReference type="OrthoDB" id="5552562at2759"/>
<feature type="compositionally biased region" description="Basic residues" evidence="1">
    <location>
        <begin position="120"/>
        <end position="131"/>
    </location>
</feature>
<protein>
    <recommendedName>
        <fullName evidence="2">Retrotransposon gag domain-containing protein</fullName>
    </recommendedName>
</protein>
<feature type="compositionally biased region" description="Basic and acidic residues" evidence="1">
    <location>
        <begin position="90"/>
        <end position="103"/>
    </location>
</feature>
<evidence type="ECO:0000256" key="1">
    <source>
        <dbReference type="SAM" id="MobiDB-lite"/>
    </source>
</evidence>
<evidence type="ECO:0000313" key="3">
    <source>
        <dbReference type="EMBL" id="MBW0571374.1"/>
    </source>
</evidence>
<proteinExistence type="predicted"/>
<feature type="region of interest" description="Disordered" evidence="1">
    <location>
        <begin position="90"/>
        <end position="146"/>
    </location>
</feature>
<feature type="domain" description="Retrotransposon gag" evidence="2">
    <location>
        <begin position="2"/>
        <end position="57"/>
    </location>
</feature>
<dbReference type="AlphaFoldDB" id="A0A9Q3K1B3"/>
<dbReference type="InterPro" id="IPR005162">
    <property type="entry name" value="Retrotrans_gag_dom"/>
</dbReference>
<gene>
    <name evidence="3" type="ORF">O181_111089</name>
</gene>
<sequence>MFGDPNELRQAEQELDNLRIKESGHISLYIADFRSLMSRIGDWGERAYMHNYRRGLASRHLYQLASYPWSFYTLQELKDITLELDTRYHERQKEKGCHPEKNHPVTGSNFSRPPPDSSSKRTHHKKNKKGNQFHISKEKPQSALLN</sequence>
<accession>A0A9Q3K1B3</accession>
<comment type="caution">
    <text evidence="3">The sequence shown here is derived from an EMBL/GenBank/DDBJ whole genome shotgun (WGS) entry which is preliminary data.</text>
</comment>
<dbReference type="Proteomes" id="UP000765509">
    <property type="component" value="Unassembled WGS sequence"/>
</dbReference>
<dbReference type="EMBL" id="AVOT02088053">
    <property type="protein sequence ID" value="MBW0571374.1"/>
    <property type="molecule type" value="Genomic_DNA"/>
</dbReference>
<dbReference type="Pfam" id="PF03732">
    <property type="entry name" value="Retrotrans_gag"/>
    <property type="match status" value="1"/>
</dbReference>